<dbReference type="EMBL" id="CAXKWB010044741">
    <property type="protein sequence ID" value="CAL4161247.1"/>
    <property type="molecule type" value="Genomic_DNA"/>
</dbReference>
<gene>
    <name evidence="1" type="ORF">MNOR_LOCUS32613</name>
</gene>
<protein>
    <submittedName>
        <fullName evidence="1">Uncharacterized protein</fullName>
    </submittedName>
</protein>
<sequence length="104" mass="11868">SIRAICSDEGKTTALIKTLEERDDLFDTLKDISFHAAGMWMDMVYKDSQLWWRQDNSLVDETLFTIKSEGSDFTKTCVRILNSPFELKIASCQMSSARSVLCMT</sequence>
<feature type="non-terminal residue" evidence="1">
    <location>
        <position position="1"/>
    </location>
</feature>
<dbReference type="InterPro" id="IPR016187">
    <property type="entry name" value="CTDL_fold"/>
</dbReference>
<name>A0AAV2S5U9_MEGNR</name>
<dbReference type="AlphaFoldDB" id="A0AAV2S5U9"/>
<evidence type="ECO:0000313" key="2">
    <source>
        <dbReference type="Proteomes" id="UP001497623"/>
    </source>
</evidence>
<dbReference type="Gene3D" id="3.10.100.10">
    <property type="entry name" value="Mannose-Binding Protein A, subunit A"/>
    <property type="match status" value="1"/>
</dbReference>
<dbReference type="SUPFAM" id="SSF56436">
    <property type="entry name" value="C-type lectin-like"/>
    <property type="match status" value="1"/>
</dbReference>
<evidence type="ECO:0000313" key="1">
    <source>
        <dbReference type="EMBL" id="CAL4161247.1"/>
    </source>
</evidence>
<reference evidence="1 2" key="1">
    <citation type="submission" date="2024-05" db="EMBL/GenBank/DDBJ databases">
        <authorList>
            <person name="Wallberg A."/>
        </authorList>
    </citation>
    <scope>NUCLEOTIDE SEQUENCE [LARGE SCALE GENOMIC DNA]</scope>
</reference>
<dbReference type="Proteomes" id="UP001497623">
    <property type="component" value="Unassembled WGS sequence"/>
</dbReference>
<organism evidence="1 2">
    <name type="scientific">Meganyctiphanes norvegica</name>
    <name type="common">Northern krill</name>
    <name type="synonym">Thysanopoda norvegica</name>
    <dbReference type="NCBI Taxonomy" id="48144"/>
    <lineage>
        <taxon>Eukaryota</taxon>
        <taxon>Metazoa</taxon>
        <taxon>Ecdysozoa</taxon>
        <taxon>Arthropoda</taxon>
        <taxon>Crustacea</taxon>
        <taxon>Multicrustacea</taxon>
        <taxon>Malacostraca</taxon>
        <taxon>Eumalacostraca</taxon>
        <taxon>Eucarida</taxon>
        <taxon>Euphausiacea</taxon>
        <taxon>Euphausiidae</taxon>
        <taxon>Meganyctiphanes</taxon>
    </lineage>
</organism>
<comment type="caution">
    <text evidence="1">The sequence shown here is derived from an EMBL/GenBank/DDBJ whole genome shotgun (WGS) entry which is preliminary data.</text>
</comment>
<accession>A0AAV2S5U9</accession>
<proteinExistence type="predicted"/>
<dbReference type="InterPro" id="IPR016186">
    <property type="entry name" value="C-type_lectin-like/link_sf"/>
</dbReference>
<keyword evidence="2" id="KW-1185">Reference proteome</keyword>